<evidence type="ECO:0000256" key="1">
    <source>
        <dbReference type="ARBA" id="ARBA00001931"/>
    </source>
</evidence>
<comment type="cofactor">
    <cofactor evidence="1">
        <name>pyrroloquinoline quinone</name>
        <dbReference type="ChEBI" id="CHEBI:58442"/>
    </cofactor>
</comment>
<comment type="similarity">
    <text evidence="2">Belongs to the bacterial PQQ dehydrogenase family.</text>
</comment>
<dbReference type="Proteomes" id="UP000295341">
    <property type="component" value="Unassembled WGS sequence"/>
</dbReference>
<keyword evidence="8" id="KW-1185">Reference proteome</keyword>
<evidence type="ECO:0000256" key="2">
    <source>
        <dbReference type="ARBA" id="ARBA00008156"/>
    </source>
</evidence>
<evidence type="ECO:0000313" key="7">
    <source>
        <dbReference type="EMBL" id="TDU26772.1"/>
    </source>
</evidence>
<dbReference type="InterPro" id="IPR011047">
    <property type="entry name" value="Quinoprotein_ADH-like_sf"/>
</dbReference>
<accession>A0A4S3K7D4</accession>
<feature type="signal peptide" evidence="4">
    <location>
        <begin position="1"/>
        <end position="18"/>
    </location>
</feature>
<organism evidence="7 8">
    <name type="scientific">Panacagrimonas perspica</name>
    <dbReference type="NCBI Taxonomy" id="381431"/>
    <lineage>
        <taxon>Bacteria</taxon>
        <taxon>Pseudomonadati</taxon>
        <taxon>Pseudomonadota</taxon>
        <taxon>Gammaproteobacteria</taxon>
        <taxon>Nevskiales</taxon>
        <taxon>Nevskiaceae</taxon>
        <taxon>Panacagrimonas</taxon>
    </lineage>
</organism>
<comment type="caution">
    <text evidence="7">The sequence shown here is derived from an EMBL/GenBank/DDBJ whole genome shotgun (WGS) entry which is preliminary data.</text>
</comment>
<evidence type="ECO:0000256" key="4">
    <source>
        <dbReference type="SAM" id="SignalP"/>
    </source>
</evidence>
<evidence type="ECO:0000259" key="6">
    <source>
        <dbReference type="Pfam" id="PF13360"/>
    </source>
</evidence>
<gene>
    <name evidence="7" type="ORF">DFR24_3803</name>
</gene>
<evidence type="ECO:0000256" key="3">
    <source>
        <dbReference type="ARBA" id="ARBA00023002"/>
    </source>
</evidence>
<sequence length="583" mass="61909">MKRWIPLLACLFPMLAHAASEWPLHGLDTGNQRLSPITAVEPGNVGKLVPKWIWQSGVVGTFQATPIVVDGVMYVSLPFSHVAALDAATGRELWRYQHKKRVEKICCGPANRGVAVSGGRVFVGTVDARLVALDAKSGKVIWDIEVAPQLDNTESKASLAAGDGNAKANVTGSSGVGIAAAPMVFEDKVIVGVTGVGYGLHLDSPRPGTPLGAVIGLPGNYGGIGFLAAYDVASGERRWRFDTVKSPEDGGWEGEYLARTPDGVPLNRDIKAEKKLARERADAWKYGGGSVWNVAAIDAQTGRLFFGVGNPSPQMNDSGRPGDNLYTSSLVALDVRTGKYVWHWQQVPHDLWGYDLASAPVLFDAEVKGKLVPAVGHASKLGWFYVHDRRDGTLLWKSEAFVPQDNLFARATKEGVRITPGGAGGANWSPVALDAQRKLAFVAAMHMPMRYSLGEIPAEGGKPAQPYFTLEPIDEPRWGVLAAIDLSKQGKLAWTVKTPQPLIGGVLALASGVVFTGEGDGHLSAFDAKDGKRLWQFQCGAGVNAPPIAYEAGGKPVVAVAAGGSAIWGYPQGDAVIAFGLPE</sequence>
<dbReference type="Pfam" id="PF13360">
    <property type="entry name" value="PQQ_2"/>
    <property type="match status" value="1"/>
</dbReference>
<dbReference type="InterPro" id="IPR018391">
    <property type="entry name" value="PQQ_b-propeller_rpt"/>
</dbReference>
<feature type="domain" description="Pyrrolo-quinoline quinone repeat" evidence="6">
    <location>
        <begin position="479"/>
        <end position="572"/>
    </location>
</feature>
<dbReference type="InterPro" id="IPR002372">
    <property type="entry name" value="PQQ_rpt_dom"/>
</dbReference>
<dbReference type="Pfam" id="PF01011">
    <property type="entry name" value="PQQ"/>
    <property type="match status" value="1"/>
</dbReference>
<dbReference type="OrthoDB" id="9794322at2"/>
<dbReference type="SUPFAM" id="SSF50998">
    <property type="entry name" value="Quinoprotein alcohol dehydrogenase-like"/>
    <property type="match status" value="1"/>
</dbReference>
<evidence type="ECO:0000313" key="8">
    <source>
        <dbReference type="Proteomes" id="UP000295341"/>
    </source>
</evidence>
<keyword evidence="4" id="KW-0732">Signal</keyword>
<dbReference type="EMBL" id="SOBT01000010">
    <property type="protein sequence ID" value="TDU26772.1"/>
    <property type="molecule type" value="Genomic_DNA"/>
</dbReference>
<evidence type="ECO:0000259" key="5">
    <source>
        <dbReference type="Pfam" id="PF01011"/>
    </source>
</evidence>
<name>A0A4S3K7D4_9GAMM</name>
<feature type="chain" id="PRO_5030100207" evidence="4">
    <location>
        <begin position="19"/>
        <end position="583"/>
    </location>
</feature>
<dbReference type="Gene3D" id="2.140.10.10">
    <property type="entry name" value="Quinoprotein alcohol dehydrogenase-like superfamily"/>
    <property type="match status" value="1"/>
</dbReference>
<dbReference type="RefSeq" id="WP_133882938.1">
    <property type="nucleotide sequence ID" value="NZ_MWIN01000007.1"/>
</dbReference>
<feature type="domain" description="Pyrrolo-quinoline quinone repeat" evidence="5">
    <location>
        <begin position="22"/>
        <end position="406"/>
    </location>
</feature>
<keyword evidence="3" id="KW-0560">Oxidoreductase</keyword>
<proteinExistence type="inferred from homology"/>
<dbReference type="AlphaFoldDB" id="A0A4S3K7D4"/>
<dbReference type="GO" id="GO:0016491">
    <property type="term" value="F:oxidoreductase activity"/>
    <property type="evidence" value="ECO:0007669"/>
    <property type="project" value="UniProtKB-KW"/>
</dbReference>
<dbReference type="SMART" id="SM00564">
    <property type="entry name" value="PQQ"/>
    <property type="match status" value="5"/>
</dbReference>
<dbReference type="PANTHER" id="PTHR32303">
    <property type="entry name" value="QUINOPROTEIN ALCOHOL DEHYDROGENASE (CYTOCHROME C)"/>
    <property type="match status" value="1"/>
</dbReference>
<protein>
    <submittedName>
        <fullName evidence="7">PQQ-dependent dehydrogenase (Methanol/ethanol family)</fullName>
    </submittedName>
</protein>
<reference evidence="7 8" key="1">
    <citation type="submission" date="2019-03" db="EMBL/GenBank/DDBJ databases">
        <title>Genomic Encyclopedia of Type Strains, Phase IV (KMG-IV): sequencing the most valuable type-strain genomes for metagenomic binning, comparative biology and taxonomic classification.</title>
        <authorList>
            <person name="Goeker M."/>
        </authorList>
    </citation>
    <scope>NUCLEOTIDE SEQUENCE [LARGE SCALE GENOMIC DNA]</scope>
    <source>
        <strain evidence="7 8">DSM 26377</strain>
    </source>
</reference>